<evidence type="ECO:0000313" key="2">
    <source>
        <dbReference type="EMBL" id="SNR40239.1"/>
    </source>
</evidence>
<keyword evidence="3" id="KW-1185">Reference proteome</keyword>
<dbReference type="Proteomes" id="UP000198420">
    <property type="component" value="Unassembled WGS sequence"/>
</dbReference>
<dbReference type="EMBL" id="FZNP01000002">
    <property type="protein sequence ID" value="SNR40239.1"/>
    <property type="molecule type" value="Genomic_DNA"/>
</dbReference>
<sequence length="138" mass="14551">MDRKLGELFGGAFEVAFEQVGYSGADADLSPERRGDGCASCPCGVGHLGGLEGSVRVACSSGHCQREEGAALGGKDQTERSVGQSWMVSADCSARLTRTVKGLRIDHISERMTARLPAGDEPRLLQIKKSEPVLSSVS</sequence>
<accession>A0A238W3G0</accession>
<gene>
    <name evidence="2" type="ORF">SAMN06265355_102612</name>
</gene>
<name>A0A238W3G0_9ACTN</name>
<organism evidence="2 3">
    <name type="scientific">Actinomadura mexicana</name>
    <dbReference type="NCBI Taxonomy" id="134959"/>
    <lineage>
        <taxon>Bacteria</taxon>
        <taxon>Bacillati</taxon>
        <taxon>Actinomycetota</taxon>
        <taxon>Actinomycetes</taxon>
        <taxon>Streptosporangiales</taxon>
        <taxon>Thermomonosporaceae</taxon>
        <taxon>Actinomadura</taxon>
    </lineage>
</organism>
<proteinExistence type="predicted"/>
<feature type="compositionally biased region" description="Basic and acidic residues" evidence="1">
    <location>
        <begin position="116"/>
        <end position="131"/>
    </location>
</feature>
<evidence type="ECO:0000313" key="3">
    <source>
        <dbReference type="Proteomes" id="UP000198420"/>
    </source>
</evidence>
<reference evidence="3" key="1">
    <citation type="submission" date="2017-06" db="EMBL/GenBank/DDBJ databases">
        <authorList>
            <person name="Varghese N."/>
            <person name="Submissions S."/>
        </authorList>
    </citation>
    <scope>NUCLEOTIDE SEQUENCE [LARGE SCALE GENOMIC DNA]</scope>
    <source>
        <strain evidence="3">DSM 44485</strain>
    </source>
</reference>
<dbReference type="AlphaFoldDB" id="A0A238W3G0"/>
<protein>
    <submittedName>
        <fullName evidence="2">Uncharacterized protein</fullName>
    </submittedName>
</protein>
<evidence type="ECO:0000256" key="1">
    <source>
        <dbReference type="SAM" id="MobiDB-lite"/>
    </source>
</evidence>
<feature type="region of interest" description="Disordered" evidence="1">
    <location>
        <begin position="116"/>
        <end position="138"/>
    </location>
</feature>